<dbReference type="EMBL" id="JADWYR010000001">
    <property type="protein sequence ID" value="MBG9375921.1"/>
    <property type="molecule type" value="Genomic_DNA"/>
</dbReference>
<name>A0A931E5K4_9BACT</name>
<feature type="signal peptide" evidence="1">
    <location>
        <begin position="1"/>
        <end position="24"/>
    </location>
</feature>
<keyword evidence="4" id="KW-1185">Reference proteome</keyword>
<reference evidence="3" key="1">
    <citation type="submission" date="2020-11" db="EMBL/GenBank/DDBJ databases">
        <title>Bacterial whole genome sequence for Panacibacter sp. DH6.</title>
        <authorList>
            <person name="Le V."/>
            <person name="Ko S."/>
            <person name="Ahn C.-Y."/>
            <person name="Oh H.-M."/>
        </authorList>
    </citation>
    <scope>NUCLEOTIDE SEQUENCE</scope>
    <source>
        <strain evidence="3">DH6</strain>
    </source>
</reference>
<dbReference type="Gene3D" id="2.60.40.10">
    <property type="entry name" value="Immunoglobulins"/>
    <property type="match status" value="2"/>
</dbReference>
<dbReference type="InterPro" id="IPR002909">
    <property type="entry name" value="IPT_dom"/>
</dbReference>
<dbReference type="RefSeq" id="WP_196989946.1">
    <property type="nucleotide sequence ID" value="NZ_JADWYR010000001.1"/>
</dbReference>
<dbReference type="SUPFAM" id="SSF81296">
    <property type="entry name" value="E set domains"/>
    <property type="match status" value="2"/>
</dbReference>
<keyword evidence="1" id="KW-0732">Signal</keyword>
<sequence>MKKSFHIKMLAGGLVLMAMFTFNACTKDTDGSPQLKPGDPVANAIAPDSAAGGAVLTLTGSGLGDIRSIVFSNDSVPASFYSTLNTETALVFRVPDTASGGAQNIIFTNSAGKALIVPFKVLAYPNVTTAFPTDFEQGTTVTLTGNNLADVSKVVIEGTTEEAAIVSQTKKQLVIQMPATTVNRGFLRITNTSGDVVTTQEFTNVANATQVFTEDFVNPAQSWSWGGEYTPSADVAITGAKSLKAAYDPAGAWGGLQIGMGSELMLPSGTKYISFWVRGADEDKNVTFQVKGNYWSTDNSEVITVPANKWTYFRKEISSFMPGVSSVSVILFQIHDAGKTLYFDNIMFTK</sequence>
<proteinExistence type="predicted"/>
<protein>
    <submittedName>
        <fullName evidence="3">IPT/TIG domain-containing protein</fullName>
    </submittedName>
</protein>
<gene>
    <name evidence="3" type="ORF">I5907_06725</name>
</gene>
<evidence type="ECO:0000256" key="1">
    <source>
        <dbReference type="SAM" id="SignalP"/>
    </source>
</evidence>
<feature type="domain" description="IPT/TIG" evidence="2">
    <location>
        <begin position="125"/>
        <end position="193"/>
    </location>
</feature>
<dbReference type="SUPFAM" id="SSF49785">
    <property type="entry name" value="Galactose-binding domain-like"/>
    <property type="match status" value="1"/>
</dbReference>
<dbReference type="InterPro" id="IPR008979">
    <property type="entry name" value="Galactose-bd-like_sf"/>
</dbReference>
<dbReference type="Pfam" id="PF01833">
    <property type="entry name" value="TIG"/>
    <property type="match status" value="1"/>
</dbReference>
<dbReference type="Proteomes" id="UP000628448">
    <property type="component" value="Unassembled WGS sequence"/>
</dbReference>
<evidence type="ECO:0000313" key="3">
    <source>
        <dbReference type="EMBL" id="MBG9375921.1"/>
    </source>
</evidence>
<dbReference type="AlphaFoldDB" id="A0A931E5K4"/>
<dbReference type="InterPro" id="IPR013783">
    <property type="entry name" value="Ig-like_fold"/>
</dbReference>
<organism evidence="3 4">
    <name type="scientific">Panacibacter microcysteis</name>
    <dbReference type="NCBI Taxonomy" id="2793269"/>
    <lineage>
        <taxon>Bacteria</taxon>
        <taxon>Pseudomonadati</taxon>
        <taxon>Bacteroidota</taxon>
        <taxon>Chitinophagia</taxon>
        <taxon>Chitinophagales</taxon>
        <taxon>Chitinophagaceae</taxon>
        <taxon>Panacibacter</taxon>
    </lineage>
</organism>
<evidence type="ECO:0000313" key="4">
    <source>
        <dbReference type="Proteomes" id="UP000628448"/>
    </source>
</evidence>
<accession>A0A931E5K4</accession>
<comment type="caution">
    <text evidence="3">The sequence shown here is derived from an EMBL/GenBank/DDBJ whole genome shotgun (WGS) entry which is preliminary data.</text>
</comment>
<dbReference type="InterPro" id="IPR014756">
    <property type="entry name" value="Ig_E-set"/>
</dbReference>
<dbReference type="Gene3D" id="2.60.120.260">
    <property type="entry name" value="Galactose-binding domain-like"/>
    <property type="match status" value="1"/>
</dbReference>
<feature type="chain" id="PRO_5037529686" evidence="1">
    <location>
        <begin position="25"/>
        <end position="350"/>
    </location>
</feature>
<evidence type="ECO:0000259" key="2">
    <source>
        <dbReference type="Pfam" id="PF01833"/>
    </source>
</evidence>